<evidence type="ECO:0000313" key="3">
    <source>
        <dbReference type="EMBL" id="GIL57958.1"/>
    </source>
</evidence>
<feature type="compositionally biased region" description="Basic and acidic residues" evidence="1">
    <location>
        <begin position="148"/>
        <end position="158"/>
    </location>
</feature>
<dbReference type="PROSITE" id="PS51257">
    <property type="entry name" value="PROKAR_LIPOPROTEIN"/>
    <property type="match status" value="1"/>
</dbReference>
<keyword evidence="4" id="KW-1185">Reference proteome</keyword>
<dbReference type="AlphaFoldDB" id="A0A8J4F306"/>
<reference evidence="3" key="1">
    <citation type="journal article" date="2021" name="Proc. Natl. Acad. Sci. U.S.A.">
        <title>Three genomes in the algal genus Volvox reveal the fate of a haploid sex-determining region after a transition to homothallism.</title>
        <authorList>
            <person name="Yamamoto K."/>
            <person name="Hamaji T."/>
            <person name="Kawai-Toyooka H."/>
            <person name="Matsuzaki R."/>
            <person name="Takahashi F."/>
            <person name="Nishimura Y."/>
            <person name="Kawachi M."/>
            <person name="Noguchi H."/>
            <person name="Minakuchi Y."/>
            <person name="Umen J.G."/>
            <person name="Toyoda A."/>
            <person name="Nozaki H."/>
        </authorList>
    </citation>
    <scope>NUCLEOTIDE SEQUENCE</scope>
    <source>
        <strain evidence="3">NIES-3780</strain>
    </source>
</reference>
<feature type="signal peptide" evidence="2">
    <location>
        <begin position="1"/>
        <end position="29"/>
    </location>
</feature>
<feature type="compositionally biased region" description="Low complexity" evidence="1">
    <location>
        <begin position="660"/>
        <end position="669"/>
    </location>
</feature>
<organism evidence="3 4">
    <name type="scientific">Volvox africanus</name>
    <dbReference type="NCBI Taxonomy" id="51714"/>
    <lineage>
        <taxon>Eukaryota</taxon>
        <taxon>Viridiplantae</taxon>
        <taxon>Chlorophyta</taxon>
        <taxon>core chlorophytes</taxon>
        <taxon>Chlorophyceae</taxon>
        <taxon>CS clade</taxon>
        <taxon>Chlamydomonadales</taxon>
        <taxon>Volvocaceae</taxon>
        <taxon>Volvox</taxon>
    </lineage>
</organism>
<keyword evidence="2" id="KW-0732">Signal</keyword>
<protein>
    <recommendedName>
        <fullName evidence="5">Membrane-associated protein</fullName>
    </recommendedName>
</protein>
<gene>
    <name evidence="3" type="ORF">Vafri_13164</name>
</gene>
<dbReference type="EMBL" id="BNCO01000029">
    <property type="protein sequence ID" value="GIL57958.1"/>
    <property type="molecule type" value="Genomic_DNA"/>
</dbReference>
<feature type="region of interest" description="Disordered" evidence="1">
    <location>
        <begin position="639"/>
        <end position="669"/>
    </location>
</feature>
<comment type="caution">
    <text evidence="3">The sequence shown here is derived from an EMBL/GenBank/DDBJ whole genome shotgun (WGS) entry which is preliminary data.</text>
</comment>
<evidence type="ECO:0000256" key="2">
    <source>
        <dbReference type="SAM" id="SignalP"/>
    </source>
</evidence>
<feature type="chain" id="PRO_5035288645" description="Membrane-associated protein" evidence="2">
    <location>
        <begin position="30"/>
        <end position="669"/>
    </location>
</feature>
<dbReference type="Proteomes" id="UP000747399">
    <property type="component" value="Unassembled WGS sequence"/>
</dbReference>
<evidence type="ECO:0000313" key="4">
    <source>
        <dbReference type="Proteomes" id="UP000747399"/>
    </source>
</evidence>
<proteinExistence type="predicted"/>
<evidence type="ECO:0008006" key="5">
    <source>
        <dbReference type="Google" id="ProtNLM"/>
    </source>
</evidence>
<evidence type="ECO:0000256" key="1">
    <source>
        <dbReference type="SAM" id="MobiDB-lite"/>
    </source>
</evidence>
<feature type="non-terminal residue" evidence="3">
    <location>
        <position position="1"/>
    </location>
</feature>
<name>A0A8J4F306_9CHLO</name>
<sequence>MIRLLIAMSVTELVLSILLLAASCSVVSAASSRVASSKATRRVRPIEAPFILSTHFPDIFLGDEHVNNPAQQAALRIRLNKLLDTVEAHYSGALRRVHELHDPKVASILQDLLLLAGEHPTIGSRHLTAAAHGDAHDDAVDADAAADGDAHDNAHDDAADAAADGDDDAVAVDPNVDDFGGEAANITSDVDVERRRDQEVSYTAPQRLRTKLSTLHSPRSLEDWSQQIGARLGQLPAGMSFPVLRRLLTAVVVRSWLDGTGKRFTDAEEEAVSGLFVQLYMLHRRGVFNRGVMDYQHVSKSGGTSWCHAAQLNGCTTMRFDKFYVCGVSSFEDKVRWVDGTAHTKLTGGEPSRWALHGVFRSETAPGCASRAAQMRAHRWTYYSNEYTLTGGQQSMSDVEVCSKHFVTSILFRNPLHRIVSHLRFLLLHYKRFMEAQMKEGTGADFFKTYANANASFWSNVAPAVTDNYFARTLLGEATWHLPVGTLSVKDHLPAARLVLMQFDIVVPLEAPPAVTSRLLAFGVGWPVSYTDVHDKNISALQEMFDFDPSPYMPAENELSMLYSRQTVDMELYELAVLIGQLDYLVYSTAAAAGVVPWEGMPPSLDPNEENASYKIACGLLRGPSGAWSGQLVHRKRRVNGATREGGVRRRNGGGGGDGSAAATTRTRG</sequence>
<feature type="region of interest" description="Disordered" evidence="1">
    <location>
        <begin position="147"/>
        <end position="168"/>
    </location>
</feature>
<accession>A0A8J4F306</accession>